<proteinExistence type="predicted"/>
<gene>
    <name evidence="2" type="ORF">OM076_02710</name>
</gene>
<dbReference type="Pfam" id="PF01636">
    <property type="entry name" value="APH"/>
    <property type="match status" value="1"/>
</dbReference>
<evidence type="ECO:0000313" key="3">
    <source>
        <dbReference type="Proteomes" id="UP001149140"/>
    </source>
</evidence>
<sequence length="249" mass="27248">MTDALPVGTGSNVIVHLRPSPVVARVMSGTVVLHPDPHAWLTREIDVGAFLAERMTAVVGPTKEIDPGPYFNHNLWLSFWEHVEVRSTPLEAAEIGRALRDLHDALAEYQGPLPPRSAVLDELDWLLHALSADDDISELSAERDRLAEVIREHEDAAGQRPIHGDASFSNLLVTSSGPRWNDLEDVCVGTIEWDVAGVLSDARAAHGDAFSAAVLAAYGSECDPAALERVDQVHALYGVLWRRYKGWKA</sequence>
<feature type="domain" description="Aminoglycoside phosphotransferase" evidence="1">
    <location>
        <begin position="81"/>
        <end position="225"/>
    </location>
</feature>
<comment type="caution">
    <text evidence="2">The sequence shown here is derived from an EMBL/GenBank/DDBJ whole genome shotgun (WGS) entry which is preliminary data.</text>
</comment>
<evidence type="ECO:0000259" key="1">
    <source>
        <dbReference type="Pfam" id="PF01636"/>
    </source>
</evidence>
<evidence type="ECO:0000313" key="2">
    <source>
        <dbReference type="EMBL" id="MDA0159164.1"/>
    </source>
</evidence>
<name>A0A9X3RYG8_9ACTN</name>
<dbReference type="Proteomes" id="UP001149140">
    <property type="component" value="Unassembled WGS sequence"/>
</dbReference>
<dbReference type="SUPFAM" id="SSF56112">
    <property type="entry name" value="Protein kinase-like (PK-like)"/>
    <property type="match status" value="1"/>
</dbReference>
<dbReference type="AlphaFoldDB" id="A0A9X3RYG8"/>
<organism evidence="2 3">
    <name type="scientific">Solirubrobacter ginsenosidimutans</name>
    <dbReference type="NCBI Taxonomy" id="490573"/>
    <lineage>
        <taxon>Bacteria</taxon>
        <taxon>Bacillati</taxon>
        <taxon>Actinomycetota</taxon>
        <taxon>Thermoleophilia</taxon>
        <taxon>Solirubrobacterales</taxon>
        <taxon>Solirubrobacteraceae</taxon>
        <taxon>Solirubrobacter</taxon>
    </lineage>
</organism>
<reference evidence="2" key="1">
    <citation type="submission" date="2022-10" db="EMBL/GenBank/DDBJ databases">
        <title>The WGS of Solirubrobacter ginsenosidimutans DSM 21036.</title>
        <authorList>
            <person name="Jiang Z."/>
        </authorList>
    </citation>
    <scope>NUCLEOTIDE SEQUENCE</scope>
    <source>
        <strain evidence="2">DSM 21036</strain>
    </source>
</reference>
<keyword evidence="3" id="KW-1185">Reference proteome</keyword>
<dbReference type="EMBL" id="JAPDOD010000002">
    <property type="protein sequence ID" value="MDA0159164.1"/>
    <property type="molecule type" value="Genomic_DNA"/>
</dbReference>
<dbReference type="InterPro" id="IPR002575">
    <property type="entry name" value="Aminoglycoside_PTrfase"/>
</dbReference>
<dbReference type="Gene3D" id="3.90.1200.10">
    <property type="match status" value="1"/>
</dbReference>
<accession>A0A9X3RYG8</accession>
<dbReference type="RefSeq" id="WP_270037836.1">
    <property type="nucleotide sequence ID" value="NZ_JAPDOD010000002.1"/>
</dbReference>
<dbReference type="InterPro" id="IPR011009">
    <property type="entry name" value="Kinase-like_dom_sf"/>
</dbReference>
<protein>
    <submittedName>
        <fullName evidence="2">Aminoglycoside phosphotransferase family protein</fullName>
    </submittedName>
</protein>